<sequence length="600" mass="69269">MGGIGKTTLAKSVYANPLTLEYFDFRGWATISQEYNSKQILVQVLVCLNIIGSTESFGQMSEQELGDKLYKRLFGRRYLIVMDDVWCIELSDSDGVLKMGFLNEDESWNLFCKCVFREEDYCPPELEETGKEIAKSCKGLPLSITVIGGLLSRHKRLREYWDYKELPVHLKPCFLYMGVFPEDHAIHVATLIRLWVAEGFLKPIGGKSLEMAAEKYLKDLVDRNLILVHKFESTGKVKYCKVHDLLRDLCLKEAEKHKFLCFNMPRDLKSPNGVESQRRIGFQQCTSDDELRGELTDTLQSAKFCSVICDIKDGIRGLPFLNIMWLRVLMASDIVLGHPNNYSPETNFQLVNLRYLEVSSHQIPAILSSIHHLWNLQTLEVVHAKLGWDDYKLNIWKMTQLRHVNFDGLNLPDTPSMDDDDGASYCLNNLCWLRKLESLCCSFYSIKKGPTRRELAQRLVFPHLLKKLTLRCSNLQWEEMGTKIGSLPHLQVLELDDDAFIEAEWETSEGQFQSLKYLRIHDCKDLEYWRSESTHLPCLEYLDLWKLEKLKEIPLEIGEISSLVYIELQGCSDSAIISDKKCLNSYNNPSTKLEKEIEKK</sequence>
<dbReference type="GO" id="GO:0005737">
    <property type="term" value="C:cytoplasm"/>
    <property type="evidence" value="ECO:0007669"/>
    <property type="project" value="UniProtKB-SubCell"/>
</dbReference>
<evidence type="ECO:0000259" key="11">
    <source>
        <dbReference type="Pfam" id="PF00931"/>
    </source>
</evidence>
<dbReference type="Pfam" id="PF00931">
    <property type="entry name" value="NB-ARC"/>
    <property type="match status" value="1"/>
</dbReference>
<feature type="domain" description="NB-ARC" evidence="11">
    <location>
        <begin position="1"/>
        <end position="87"/>
    </location>
</feature>
<dbReference type="GO" id="GO:0043531">
    <property type="term" value="F:ADP binding"/>
    <property type="evidence" value="ECO:0007669"/>
    <property type="project" value="InterPro"/>
</dbReference>
<dbReference type="InterPro" id="IPR036388">
    <property type="entry name" value="WH-like_DNA-bd_sf"/>
</dbReference>
<evidence type="ECO:0000256" key="2">
    <source>
        <dbReference type="ARBA" id="ARBA00004496"/>
    </source>
</evidence>
<keyword evidence="7" id="KW-0677">Repeat</keyword>
<proteinExistence type="inferred from homology"/>
<dbReference type="AlphaFoldDB" id="A0A830CXG6"/>
<dbReference type="InterPro" id="IPR002182">
    <property type="entry name" value="NB-ARC"/>
</dbReference>
<keyword evidence="6" id="KW-0381">Hypersensitive response</keyword>
<evidence type="ECO:0000313" key="15">
    <source>
        <dbReference type="Proteomes" id="UP000653305"/>
    </source>
</evidence>
<dbReference type="FunFam" id="1.10.10.10:FF:000322">
    <property type="entry name" value="Probable disease resistance protein At1g63360"/>
    <property type="match status" value="1"/>
</dbReference>
<dbReference type="SUPFAM" id="SSF52058">
    <property type="entry name" value="L domain-like"/>
    <property type="match status" value="1"/>
</dbReference>
<comment type="similarity">
    <text evidence="3">Belongs to the disease resistance NB-LRR family.</text>
</comment>
<dbReference type="Gene3D" id="3.80.10.10">
    <property type="entry name" value="Ribonuclease Inhibitor"/>
    <property type="match status" value="1"/>
</dbReference>
<comment type="subcellular location">
    <subcellularLocation>
        <location evidence="2">Cytoplasm</location>
    </subcellularLocation>
</comment>
<evidence type="ECO:0000256" key="8">
    <source>
        <dbReference type="ARBA" id="ARBA00022741"/>
    </source>
</evidence>
<comment type="caution">
    <text evidence="14">The sequence shown here is derived from an EMBL/GenBank/DDBJ whole genome shotgun (WGS) entry which is preliminary data.</text>
</comment>
<dbReference type="InterPro" id="IPR044974">
    <property type="entry name" value="Disease_R_plants"/>
</dbReference>
<evidence type="ECO:0000313" key="14">
    <source>
        <dbReference type="EMBL" id="GFQ02279.1"/>
    </source>
</evidence>
<protein>
    <submittedName>
        <fullName evidence="14">Putative late blight resistance protein homolog r1b-14</fullName>
    </submittedName>
</protein>
<keyword evidence="10" id="KW-0067">ATP-binding</keyword>
<dbReference type="EMBL" id="BMAC01000737">
    <property type="protein sequence ID" value="GFQ02279.1"/>
    <property type="molecule type" value="Genomic_DNA"/>
</dbReference>
<evidence type="ECO:0000256" key="3">
    <source>
        <dbReference type="ARBA" id="ARBA00008894"/>
    </source>
</evidence>
<reference evidence="14" key="1">
    <citation type="submission" date="2020-07" db="EMBL/GenBank/DDBJ databases">
        <title>Ethylene signaling mediates host invasion by parasitic plants.</title>
        <authorList>
            <person name="Yoshida S."/>
        </authorList>
    </citation>
    <scope>NUCLEOTIDE SEQUENCE</scope>
    <source>
        <strain evidence="14">Okayama</strain>
    </source>
</reference>
<dbReference type="Gene3D" id="3.40.50.300">
    <property type="entry name" value="P-loop containing nucleotide triphosphate hydrolases"/>
    <property type="match status" value="1"/>
</dbReference>
<keyword evidence="9" id="KW-0611">Plant defense</keyword>
<accession>A0A830CXG6</accession>
<keyword evidence="8" id="KW-0547">Nucleotide-binding</keyword>
<dbReference type="PANTHER" id="PTHR23155:SF1152">
    <property type="entry name" value="AAA+ ATPASE DOMAIN-CONTAINING PROTEIN"/>
    <property type="match status" value="1"/>
</dbReference>
<dbReference type="PANTHER" id="PTHR23155">
    <property type="entry name" value="DISEASE RESISTANCE PROTEIN RP"/>
    <property type="match status" value="1"/>
</dbReference>
<evidence type="ECO:0000256" key="6">
    <source>
        <dbReference type="ARBA" id="ARBA00022667"/>
    </source>
</evidence>
<dbReference type="InterPro" id="IPR027417">
    <property type="entry name" value="P-loop_NTPase"/>
</dbReference>
<dbReference type="InterPro" id="IPR042197">
    <property type="entry name" value="Apaf_helical"/>
</dbReference>
<evidence type="ECO:0000256" key="5">
    <source>
        <dbReference type="ARBA" id="ARBA00022614"/>
    </source>
</evidence>
<evidence type="ECO:0000256" key="7">
    <source>
        <dbReference type="ARBA" id="ARBA00022737"/>
    </source>
</evidence>
<comment type="function">
    <text evidence="1">Confers resistance to late blight (Phytophthora infestans) races carrying the avirulence gene Avr1. Resistance proteins guard the plant against pathogens that contain an appropriate avirulence protein via an indirect interaction with this avirulence protein. That triggers a defense system including the hypersensitive response, which restricts the pathogen growth.</text>
</comment>
<evidence type="ECO:0000256" key="9">
    <source>
        <dbReference type="ARBA" id="ARBA00022821"/>
    </source>
</evidence>
<evidence type="ECO:0000259" key="13">
    <source>
        <dbReference type="Pfam" id="PF23598"/>
    </source>
</evidence>
<feature type="domain" description="Disease resistance protein winged helix" evidence="12">
    <location>
        <begin position="179"/>
        <end position="250"/>
    </location>
</feature>
<dbReference type="InterPro" id="IPR032675">
    <property type="entry name" value="LRR_dom_sf"/>
</dbReference>
<gene>
    <name evidence="14" type="ORF">PHJA_002371900</name>
</gene>
<dbReference type="OrthoDB" id="1357022at2759"/>
<evidence type="ECO:0000256" key="10">
    <source>
        <dbReference type="ARBA" id="ARBA00022840"/>
    </source>
</evidence>
<dbReference type="InterPro" id="IPR058922">
    <property type="entry name" value="WHD_DRP"/>
</dbReference>
<keyword evidence="4" id="KW-0963">Cytoplasm</keyword>
<dbReference type="Gene3D" id="1.10.10.10">
    <property type="entry name" value="Winged helix-like DNA-binding domain superfamily/Winged helix DNA-binding domain"/>
    <property type="match status" value="1"/>
</dbReference>
<dbReference type="Pfam" id="PF23598">
    <property type="entry name" value="LRR_14"/>
    <property type="match status" value="1"/>
</dbReference>
<dbReference type="Pfam" id="PF23559">
    <property type="entry name" value="WHD_DRP"/>
    <property type="match status" value="1"/>
</dbReference>
<dbReference type="GO" id="GO:0005524">
    <property type="term" value="F:ATP binding"/>
    <property type="evidence" value="ECO:0007669"/>
    <property type="project" value="UniProtKB-KW"/>
</dbReference>
<name>A0A830CXG6_9LAMI</name>
<keyword evidence="15" id="KW-1185">Reference proteome</keyword>
<dbReference type="GO" id="GO:0009626">
    <property type="term" value="P:plant-type hypersensitive response"/>
    <property type="evidence" value="ECO:0007669"/>
    <property type="project" value="UniProtKB-KW"/>
</dbReference>
<organism evidence="14 15">
    <name type="scientific">Phtheirospermum japonicum</name>
    <dbReference type="NCBI Taxonomy" id="374723"/>
    <lineage>
        <taxon>Eukaryota</taxon>
        <taxon>Viridiplantae</taxon>
        <taxon>Streptophyta</taxon>
        <taxon>Embryophyta</taxon>
        <taxon>Tracheophyta</taxon>
        <taxon>Spermatophyta</taxon>
        <taxon>Magnoliopsida</taxon>
        <taxon>eudicotyledons</taxon>
        <taxon>Gunneridae</taxon>
        <taxon>Pentapetalae</taxon>
        <taxon>asterids</taxon>
        <taxon>lamiids</taxon>
        <taxon>Lamiales</taxon>
        <taxon>Orobanchaceae</taxon>
        <taxon>Orobanchaceae incertae sedis</taxon>
        <taxon>Phtheirospermum</taxon>
    </lineage>
</organism>
<dbReference type="Gene3D" id="1.10.8.430">
    <property type="entry name" value="Helical domain of apoptotic protease-activating factors"/>
    <property type="match status" value="1"/>
</dbReference>
<keyword evidence="5" id="KW-0433">Leucine-rich repeat</keyword>
<dbReference type="InterPro" id="IPR055414">
    <property type="entry name" value="LRR_R13L4/SHOC2-like"/>
</dbReference>
<feature type="domain" description="Disease resistance R13L4/SHOC-2-like LRR" evidence="13">
    <location>
        <begin position="320"/>
        <end position="570"/>
    </location>
</feature>
<evidence type="ECO:0000256" key="4">
    <source>
        <dbReference type="ARBA" id="ARBA00022490"/>
    </source>
</evidence>
<evidence type="ECO:0000256" key="1">
    <source>
        <dbReference type="ARBA" id="ARBA00002074"/>
    </source>
</evidence>
<dbReference type="Proteomes" id="UP000653305">
    <property type="component" value="Unassembled WGS sequence"/>
</dbReference>
<evidence type="ECO:0000259" key="12">
    <source>
        <dbReference type="Pfam" id="PF23559"/>
    </source>
</evidence>
<dbReference type="SUPFAM" id="SSF52540">
    <property type="entry name" value="P-loop containing nucleoside triphosphate hydrolases"/>
    <property type="match status" value="1"/>
</dbReference>